<gene>
    <name evidence="1" type="ORF">B296_00014501</name>
</gene>
<dbReference type="Proteomes" id="UP000287651">
    <property type="component" value="Unassembled WGS sequence"/>
</dbReference>
<name>A0A426ZK48_ENSVE</name>
<reference evidence="1 2" key="1">
    <citation type="journal article" date="2014" name="Agronomy (Basel)">
        <title>A Draft Genome Sequence for Ensete ventricosum, the Drought-Tolerant Tree Against Hunger.</title>
        <authorList>
            <person name="Harrison J."/>
            <person name="Moore K.A."/>
            <person name="Paszkiewicz K."/>
            <person name="Jones T."/>
            <person name="Grant M."/>
            <person name="Ambacheew D."/>
            <person name="Muzemil S."/>
            <person name="Studholme D.J."/>
        </authorList>
    </citation>
    <scope>NUCLEOTIDE SEQUENCE [LARGE SCALE GENOMIC DNA]</scope>
</reference>
<organism evidence="1 2">
    <name type="scientific">Ensete ventricosum</name>
    <name type="common">Abyssinian banana</name>
    <name type="synonym">Musa ensete</name>
    <dbReference type="NCBI Taxonomy" id="4639"/>
    <lineage>
        <taxon>Eukaryota</taxon>
        <taxon>Viridiplantae</taxon>
        <taxon>Streptophyta</taxon>
        <taxon>Embryophyta</taxon>
        <taxon>Tracheophyta</taxon>
        <taxon>Spermatophyta</taxon>
        <taxon>Magnoliopsida</taxon>
        <taxon>Liliopsida</taxon>
        <taxon>Zingiberales</taxon>
        <taxon>Musaceae</taxon>
        <taxon>Ensete</taxon>
    </lineage>
</organism>
<accession>A0A426ZK48</accession>
<comment type="caution">
    <text evidence="1">The sequence shown here is derived from an EMBL/GenBank/DDBJ whole genome shotgun (WGS) entry which is preliminary data.</text>
</comment>
<protein>
    <submittedName>
        <fullName evidence="1">Uncharacterized protein</fullName>
    </submittedName>
</protein>
<proteinExistence type="predicted"/>
<dbReference type="EMBL" id="AMZH03006254">
    <property type="protein sequence ID" value="RRT64284.1"/>
    <property type="molecule type" value="Genomic_DNA"/>
</dbReference>
<evidence type="ECO:0000313" key="1">
    <source>
        <dbReference type="EMBL" id="RRT64284.1"/>
    </source>
</evidence>
<dbReference type="AlphaFoldDB" id="A0A426ZK48"/>
<evidence type="ECO:0000313" key="2">
    <source>
        <dbReference type="Proteomes" id="UP000287651"/>
    </source>
</evidence>
<sequence>MVAHVHEHHDDMVTWTAKAPRHGPIKAIRKSATIQWLPSTTTPAVDLNMGGCDVVVYPRFTPARCSLSVRSRDLRQPLFPVSSPSESLACFAGLPPMRVDSWLDPFSRYRFWWI</sequence>